<dbReference type="SUPFAM" id="SSF54373">
    <property type="entry name" value="FAD-linked reductases, C-terminal domain"/>
    <property type="match status" value="1"/>
</dbReference>
<dbReference type="AlphaFoldDB" id="A0A1X2G352"/>
<feature type="chain" id="PRO_5013140671" evidence="1">
    <location>
        <begin position="19"/>
        <end position="493"/>
    </location>
</feature>
<evidence type="ECO:0000313" key="4">
    <source>
        <dbReference type="Proteomes" id="UP000242146"/>
    </source>
</evidence>
<evidence type="ECO:0000313" key="3">
    <source>
        <dbReference type="EMBL" id="ORX43481.1"/>
    </source>
</evidence>
<dbReference type="STRING" id="101127.A0A1X2G352"/>
<accession>A0A1X2G352</accession>
<dbReference type="GO" id="GO:0016491">
    <property type="term" value="F:oxidoreductase activity"/>
    <property type="evidence" value="ECO:0007669"/>
    <property type="project" value="InterPro"/>
</dbReference>
<dbReference type="InterPro" id="IPR036188">
    <property type="entry name" value="FAD/NAD-bd_sf"/>
</dbReference>
<feature type="signal peptide" evidence="1">
    <location>
        <begin position="1"/>
        <end position="18"/>
    </location>
</feature>
<feature type="domain" description="Amine oxidase" evidence="2">
    <location>
        <begin position="32"/>
        <end position="461"/>
    </location>
</feature>
<keyword evidence="4" id="KW-1185">Reference proteome</keyword>
<protein>
    <submittedName>
        <fullName evidence="3">Amine oxidase</fullName>
    </submittedName>
</protein>
<evidence type="ECO:0000259" key="2">
    <source>
        <dbReference type="Pfam" id="PF01593"/>
    </source>
</evidence>
<dbReference type="EMBL" id="MCGT01000055">
    <property type="protein sequence ID" value="ORX43481.1"/>
    <property type="molecule type" value="Genomic_DNA"/>
</dbReference>
<keyword evidence="1" id="KW-0732">Signal</keyword>
<dbReference type="Gene3D" id="3.50.50.60">
    <property type="entry name" value="FAD/NAD(P)-binding domain"/>
    <property type="match status" value="1"/>
</dbReference>
<reference evidence="3 4" key="1">
    <citation type="submission" date="2016-07" db="EMBL/GenBank/DDBJ databases">
        <title>Pervasive Adenine N6-methylation of Active Genes in Fungi.</title>
        <authorList>
            <consortium name="DOE Joint Genome Institute"/>
            <person name="Mondo S.J."/>
            <person name="Dannebaum R.O."/>
            <person name="Kuo R.C."/>
            <person name="Labutti K."/>
            <person name="Haridas S."/>
            <person name="Kuo A."/>
            <person name="Salamov A."/>
            <person name="Ahrendt S.R."/>
            <person name="Lipzen A."/>
            <person name="Sullivan W."/>
            <person name="Andreopoulos W.B."/>
            <person name="Clum A."/>
            <person name="Lindquist E."/>
            <person name="Daum C."/>
            <person name="Ramamoorthy G.K."/>
            <person name="Gryganskyi A."/>
            <person name="Culley D."/>
            <person name="Magnuson J.K."/>
            <person name="James T.Y."/>
            <person name="O'Malley M.A."/>
            <person name="Stajich J.E."/>
            <person name="Spatafora J.W."/>
            <person name="Visel A."/>
            <person name="Grigoriev I.V."/>
        </authorList>
    </citation>
    <scope>NUCLEOTIDE SEQUENCE [LARGE SCALE GENOMIC DNA]</scope>
    <source>
        <strain evidence="3 4">NRRL 3301</strain>
    </source>
</reference>
<comment type="caution">
    <text evidence="3">The sequence shown here is derived from an EMBL/GenBank/DDBJ whole genome shotgun (WGS) entry which is preliminary data.</text>
</comment>
<name>A0A1X2G352_9FUNG</name>
<dbReference type="Proteomes" id="UP000242146">
    <property type="component" value="Unassembled WGS sequence"/>
</dbReference>
<dbReference type="OrthoDB" id="5046242at2759"/>
<dbReference type="Pfam" id="PF01593">
    <property type="entry name" value="Amino_oxidase"/>
    <property type="match status" value="1"/>
</dbReference>
<dbReference type="InterPro" id="IPR050281">
    <property type="entry name" value="Flavin_monoamine_oxidase"/>
</dbReference>
<dbReference type="Gene3D" id="3.90.660.10">
    <property type="match status" value="1"/>
</dbReference>
<sequence length="493" mass="54809">MKTFGVIALATLSVGALAETIHTKVAILGGGVAGISAALNFTLNGMNDFVMVEARDVVGGRAQTAKLGNTTIEIGCNWVQGTGTNPINQLRLKYDLKTAVTSSSDLAYIDEHGKKVNATDRMNEFNDIRGKMQDMGLKRLAANQVDLSSRAALAINGWIPKTPMDNAIESFGYDLETGETAEVGSLEFSSLNGEASYVTDFGPNSGENLMVIDQRGFKYIFEQEAARVFKKGDKRLMLNTKVKSIAYNNKGVTITTDKDTIIADYAITTFSLGVLQHRDVEWVPELPDWKVEGLYGFHMATYTKVFLEFPTKFWDDVEMTLYANPNRSGLYSAWQNMNAPGYFPNKKDNYIFMVTNFQDNAYHVESLTDSQVQAEAMEILKKMYGNDIPEPVGIVVPRWTQDPLFRGSYSNWPIGELDQHHENMVAPLNNRVFFAGEAMSKRYYGFLQGAWFTGASAASNINQCIKKRCPTATYYPKIFNAKAKGVQVKRNVV</sequence>
<dbReference type="SUPFAM" id="SSF51905">
    <property type="entry name" value="FAD/NAD(P)-binding domain"/>
    <property type="match status" value="1"/>
</dbReference>
<evidence type="ECO:0000256" key="1">
    <source>
        <dbReference type="SAM" id="SignalP"/>
    </source>
</evidence>
<dbReference type="GO" id="GO:0006598">
    <property type="term" value="P:polyamine catabolic process"/>
    <property type="evidence" value="ECO:0007669"/>
    <property type="project" value="TreeGrafter"/>
</dbReference>
<dbReference type="PANTHER" id="PTHR10742">
    <property type="entry name" value="FLAVIN MONOAMINE OXIDASE"/>
    <property type="match status" value="1"/>
</dbReference>
<organism evidence="3 4">
    <name type="scientific">Hesseltinella vesiculosa</name>
    <dbReference type="NCBI Taxonomy" id="101127"/>
    <lineage>
        <taxon>Eukaryota</taxon>
        <taxon>Fungi</taxon>
        <taxon>Fungi incertae sedis</taxon>
        <taxon>Mucoromycota</taxon>
        <taxon>Mucoromycotina</taxon>
        <taxon>Mucoromycetes</taxon>
        <taxon>Mucorales</taxon>
        <taxon>Cunninghamellaceae</taxon>
        <taxon>Hesseltinella</taxon>
    </lineage>
</organism>
<dbReference type="InterPro" id="IPR002937">
    <property type="entry name" value="Amino_oxidase"/>
</dbReference>
<dbReference type="PANTHER" id="PTHR10742:SF313">
    <property type="entry name" value="AMINE OXIDASE"/>
    <property type="match status" value="1"/>
</dbReference>
<gene>
    <name evidence="3" type="ORF">DM01DRAFT_1329687</name>
</gene>
<proteinExistence type="predicted"/>